<organism evidence="12 13">
    <name type="scientific">Acanthosepion pharaonis</name>
    <name type="common">Pharaoh cuttlefish</name>
    <name type="synonym">Sepia pharaonis</name>
    <dbReference type="NCBI Taxonomy" id="158019"/>
    <lineage>
        <taxon>Eukaryota</taxon>
        <taxon>Metazoa</taxon>
        <taxon>Spiralia</taxon>
        <taxon>Lophotrochozoa</taxon>
        <taxon>Mollusca</taxon>
        <taxon>Cephalopoda</taxon>
        <taxon>Coleoidea</taxon>
        <taxon>Decapodiformes</taxon>
        <taxon>Sepiida</taxon>
        <taxon>Sepiina</taxon>
        <taxon>Sepiidae</taxon>
        <taxon>Acanthosepion</taxon>
    </lineage>
</organism>
<dbReference type="InterPro" id="IPR019821">
    <property type="entry name" value="Kinesin_motor_CS"/>
</dbReference>
<comment type="subcellular location">
    <subcellularLocation>
        <location evidence="1">Cytoplasm</location>
        <location evidence="1">Cytoskeleton</location>
    </subcellularLocation>
</comment>
<dbReference type="SUPFAM" id="SSF52540">
    <property type="entry name" value="P-loop containing nucleoside triphosphate hydrolases"/>
    <property type="match status" value="1"/>
</dbReference>
<comment type="caution">
    <text evidence="12">The sequence shown here is derived from an EMBL/GenBank/DDBJ whole genome shotgun (WGS) entry which is preliminary data.</text>
</comment>
<dbReference type="PROSITE" id="PS50067">
    <property type="entry name" value="KINESIN_MOTOR_2"/>
    <property type="match status" value="1"/>
</dbReference>
<evidence type="ECO:0000256" key="4">
    <source>
        <dbReference type="ARBA" id="ARBA00022741"/>
    </source>
</evidence>
<dbReference type="InterPro" id="IPR001752">
    <property type="entry name" value="Kinesin_motor_dom"/>
</dbReference>
<dbReference type="PRINTS" id="PR00380">
    <property type="entry name" value="KINESINHEAVY"/>
</dbReference>
<protein>
    <recommendedName>
        <fullName evidence="9">Kinesin-like protein</fullName>
    </recommendedName>
</protein>
<feature type="domain" description="Kinesin motor" evidence="11">
    <location>
        <begin position="9"/>
        <end position="345"/>
    </location>
</feature>
<keyword evidence="4 8" id="KW-0547">Nucleotide-binding</keyword>
<keyword evidence="2" id="KW-0597">Phosphoprotein</keyword>
<reference evidence="12" key="1">
    <citation type="submission" date="2021-01" db="EMBL/GenBank/DDBJ databases">
        <authorList>
            <person name="Li R."/>
            <person name="Bekaert M."/>
        </authorList>
    </citation>
    <scope>NUCLEOTIDE SEQUENCE</scope>
    <source>
        <strain evidence="12">Farmed</strain>
    </source>
</reference>
<gene>
    <name evidence="12" type="ORF">SPHA_75641</name>
</gene>
<keyword evidence="5 8" id="KW-0067">ATP-binding</keyword>
<evidence type="ECO:0000256" key="7">
    <source>
        <dbReference type="ARBA" id="ARBA00023212"/>
    </source>
</evidence>
<dbReference type="PANTHER" id="PTHR47968">
    <property type="entry name" value="CENTROMERE PROTEIN E"/>
    <property type="match status" value="1"/>
</dbReference>
<dbReference type="GO" id="GO:0005874">
    <property type="term" value="C:microtubule"/>
    <property type="evidence" value="ECO:0007669"/>
    <property type="project" value="UniProtKB-KW"/>
</dbReference>
<dbReference type="InterPro" id="IPR027417">
    <property type="entry name" value="P-loop_NTPase"/>
</dbReference>
<evidence type="ECO:0000256" key="10">
    <source>
        <dbReference type="SAM" id="MobiDB-lite"/>
    </source>
</evidence>
<dbReference type="Pfam" id="PF23735">
    <property type="entry name" value="KIF9"/>
    <property type="match status" value="1"/>
</dbReference>
<accession>A0A812EQQ4</accession>
<dbReference type="GO" id="GO:0007018">
    <property type="term" value="P:microtubule-based movement"/>
    <property type="evidence" value="ECO:0007669"/>
    <property type="project" value="InterPro"/>
</dbReference>
<evidence type="ECO:0000256" key="3">
    <source>
        <dbReference type="ARBA" id="ARBA00022701"/>
    </source>
</evidence>
<keyword evidence="13" id="KW-1185">Reference proteome</keyword>
<dbReference type="SMART" id="SM00129">
    <property type="entry name" value="KISc"/>
    <property type="match status" value="1"/>
</dbReference>
<feature type="binding site" evidence="8">
    <location>
        <begin position="96"/>
        <end position="103"/>
    </location>
    <ligand>
        <name>ATP</name>
        <dbReference type="ChEBI" id="CHEBI:30616"/>
    </ligand>
</feature>
<dbReference type="EMBL" id="CAHIKZ030005467">
    <property type="protein sequence ID" value="CAE1326079.1"/>
    <property type="molecule type" value="Genomic_DNA"/>
</dbReference>
<name>A0A812EQQ4_ACAPH</name>
<dbReference type="GO" id="GO:0005524">
    <property type="term" value="F:ATP binding"/>
    <property type="evidence" value="ECO:0007669"/>
    <property type="project" value="UniProtKB-UniRule"/>
</dbReference>
<dbReference type="Proteomes" id="UP000597762">
    <property type="component" value="Unassembled WGS sequence"/>
</dbReference>
<evidence type="ECO:0000256" key="8">
    <source>
        <dbReference type="PROSITE-ProRule" id="PRU00283"/>
    </source>
</evidence>
<dbReference type="InterPro" id="IPR027640">
    <property type="entry name" value="Kinesin-like_fam"/>
</dbReference>
<keyword evidence="7" id="KW-0206">Cytoskeleton</keyword>
<keyword evidence="8 9" id="KW-0505">Motor protein</keyword>
<dbReference type="InterPro" id="IPR036961">
    <property type="entry name" value="Kinesin_motor_dom_sf"/>
</dbReference>
<evidence type="ECO:0000256" key="6">
    <source>
        <dbReference type="ARBA" id="ARBA00023054"/>
    </source>
</evidence>
<evidence type="ECO:0000256" key="1">
    <source>
        <dbReference type="ARBA" id="ARBA00004245"/>
    </source>
</evidence>
<dbReference type="PANTHER" id="PTHR47968:SF62">
    <property type="entry name" value="KINESIN FAMILY MEMBER 5A"/>
    <property type="match status" value="1"/>
</dbReference>
<proteinExistence type="inferred from homology"/>
<feature type="compositionally biased region" description="Basic and acidic residues" evidence="10">
    <location>
        <begin position="507"/>
        <end position="521"/>
    </location>
</feature>
<keyword evidence="3 9" id="KW-0493">Microtubule</keyword>
<dbReference type="GO" id="GO:0008017">
    <property type="term" value="F:microtubule binding"/>
    <property type="evidence" value="ECO:0007669"/>
    <property type="project" value="InterPro"/>
</dbReference>
<evidence type="ECO:0000256" key="2">
    <source>
        <dbReference type="ARBA" id="ARBA00022553"/>
    </source>
</evidence>
<sequence>MATRQHKSRVQVWCRLKPTTKFVPGVLNFLPDNKTINIHLDRDAKKGVVNHQISDWSFTLNGVFNNSSQETVYTTVAKDLVSAALNGYNGTIMCYGQTGAGKTFTMSGVNENFQNRGLIPRALTQLYKEIEGRQEDAVTIRISYLEIYNEKIFDLLARYSEPTDLGSVDKLVIVENSNGVYVRGLSYHLAQNEEESLNLLFEGETNRTIGEHCYNQRSTRSHCIFSIYIETRSLVNTDAKYTVSKLNFVDLAGSERLGKTNSSSKIQMEAQHINKSQTFLQQVVAAMADEKRKHIPFRQSKLTYFLKDSIGGNCNTILIANIWSEIEQIDETISTLRFAINMMCVPVNLSINEHYDSELQVKNLRQEISLLKIELAMHDTLTNRTQVTYEPLSEQQRFCMKQKLQKYLDGSLEEIDIINVRQIQGYFALFRELYSNLEKTVEENFKQRYTLIDRTDAAAIAAAQKAGIAIKDDGTLVGELDGSGFGVGSSTKAAKADPSAVVQLKKGNKEKEKKFKPKDRQSPGYKVVTPTSPREKEQKSPSVSPTEIREKKAEEKEAEVIITPPESDLEKSTEKPDRPSTPPSRTIAFEDFKTQQGFEINRILTENKGILFAKKRLYTEHAREINKIKGEIDKCKKHLEDCTRERHRLGVLYDEEGGEVLSEEEFQSLKHLKQLKNDYRLKFDEHKSLKNEIFYCQKLVDQCRQKLIQDFDNWFAECFLLPGTEISSKEAGYGVQLGLNARYKIQTSIEDEKEKYERIKNDLLKNEPDLAPYHNALMRTQQRKIYRNALARSCTDKTNKNQ</sequence>
<evidence type="ECO:0000259" key="11">
    <source>
        <dbReference type="PROSITE" id="PS50067"/>
    </source>
</evidence>
<evidence type="ECO:0000313" key="12">
    <source>
        <dbReference type="EMBL" id="CAE1326079.1"/>
    </source>
</evidence>
<keyword evidence="7" id="KW-0963">Cytoplasm</keyword>
<feature type="region of interest" description="Disordered" evidence="10">
    <location>
        <begin position="506"/>
        <end position="586"/>
    </location>
</feature>
<dbReference type="Pfam" id="PF00225">
    <property type="entry name" value="Kinesin"/>
    <property type="match status" value="1"/>
</dbReference>
<keyword evidence="6" id="KW-0175">Coiled coil</keyword>
<feature type="compositionally biased region" description="Basic and acidic residues" evidence="10">
    <location>
        <begin position="568"/>
        <end position="578"/>
    </location>
</feature>
<dbReference type="OrthoDB" id="3176171at2759"/>
<dbReference type="InterPro" id="IPR056524">
    <property type="entry name" value="KIF6/9_C"/>
</dbReference>
<evidence type="ECO:0000256" key="9">
    <source>
        <dbReference type="RuleBase" id="RU000394"/>
    </source>
</evidence>
<evidence type="ECO:0000313" key="13">
    <source>
        <dbReference type="Proteomes" id="UP000597762"/>
    </source>
</evidence>
<dbReference type="Gene3D" id="3.40.850.10">
    <property type="entry name" value="Kinesin motor domain"/>
    <property type="match status" value="1"/>
</dbReference>
<dbReference type="GO" id="GO:0003777">
    <property type="term" value="F:microtubule motor activity"/>
    <property type="evidence" value="ECO:0007669"/>
    <property type="project" value="InterPro"/>
</dbReference>
<dbReference type="PROSITE" id="PS00411">
    <property type="entry name" value="KINESIN_MOTOR_1"/>
    <property type="match status" value="1"/>
</dbReference>
<comment type="similarity">
    <text evidence="8 9">Belongs to the TRAFAC class myosin-kinesin ATPase superfamily. Kinesin family.</text>
</comment>
<feature type="compositionally biased region" description="Basic and acidic residues" evidence="10">
    <location>
        <begin position="547"/>
        <end position="559"/>
    </location>
</feature>
<evidence type="ECO:0000256" key="5">
    <source>
        <dbReference type="ARBA" id="ARBA00022840"/>
    </source>
</evidence>
<dbReference type="AlphaFoldDB" id="A0A812EQQ4"/>